<dbReference type="GO" id="GO:0003906">
    <property type="term" value="F:DNA-(apurinic or apyrimidinic site) endonuclease activity"/>
    <property type="evidence" value="ECO:0007669"/>
    <property type="project" value="TreeGrafter"/>
</dbReference>
<dbReference type="InterPro" id="IPR005135">
    <property type="entry name" value="Endo/exonuclease/phosphatase"/>
</dbReference>
<comment type="similarity">
    <text evidence="2">Belongs to the DNA repair enzymes AP/ExoA family.</text>
</comment>
<protein>
    <submittedName>
        <fullName evidence="10">ExoA</fullName>
    </submittedName>
</protein>
<evidence type="ECO:0000256" key="6">
    <source>
        <dbReference type="PIRSR" id="PIRSR604808-1"/>
    </source>
</evidence>
<dbReference type="Gene3D" id="3.60.10.10">
    <property type="entry name" value="Endonuclease/exonuclease/phosphatase"/>
    <property type="match status" value="1"/>
</dbReference>
<evidence type="ECO:0000256" key="2">
    <source>
        <dbReference type="ARBA" id="ARBA00007092"/>
    </source>
</evidence>
<evidence type="ECO:0000256" key="3">
    <source>
        <dbReference type="ARBA" id="ARBA00022723"/>
    </source>
</evidence>
<dbReference type="InterPro" id="IPR004808">
    <property type="entry name" value="AP_endonuc_1"/>
</dbReference>
<feature type="active site" description="Proton donor/acceptor" evidence="6">
    <location>
        <position position="143"/>
    </location>
</feature>
<dbReference type="GO" id="GO:0046872">
    <property type="term" value="F:metal ion binding"/>
    <property type="evidence" value="ECO:0007669"/>
    <property type="project" value="UniProtKB-KW"/>
</dbReference>
<reference evidence="10 11" key="2">
    <citation type="journal article" date="2013" name="Genome Announc.">
        <title>Genome Sequence of Growth-Improving Paenibacillus mucilaginosus Strain KNP414.</title>
        <authorList>
            <person name="Lu J.J."/>
            <person name="Wang J.F."/>
            <person name="Hu X.F."/>
        </authorList>
    </citation>
    <scope>NUCLEOTIDE SEQUENCE [LARGE SCALE GENOMIC DNA]</scope>
    <source>
        <strain evidence="10 11">KNP414</strain>
    </source>
</reference>
<accession>F8F547</accession>
<keyword evidence="3 7" id="KW-0479">Metal-binding</keyword>
<feature type="domain" description="Endonuclease/exonuclease/phosphatase" evidence="9">
    <location>
        <begin position="4"/>
        <end position="241"/>
    </location>
</feature>
<dbReference type="KEGG" id="pms:KNP414_02216"/>
<dbReference type="AlphaFoldDB" id="F8F547"/>
<dbReference type="PATRIC" id="fig|1036673.3.peg.1991"/>
<dbReference type="InterPro" id="IPR020847">
    <property type="entry name" value="AP_endonuclease_F1_BS"/>
</dbReference>
<evidence type="ECO:0000313" key="11">
    <source>
        <dbReference type="Proteomes" id="UP000006620"/>
    </source>
</evidence>
<dbReference type="NCBIfam" id="TIGR00195">
    <property type="entry name" value="exoDNase_III"/>
    <property type="match status" value="1"/>
</dbReference>
<dbReference type="GO" id="GO:0008311">
    <property type="term" value="F:double-stranded DNA 3'-5' DNA exonuclease activity"/>
    <property type="evidence" value="ECO:0007669"/>
    <property type="project" value="TreeGrafter"/>
</dbReference>
<evidence type="ECO:0000256" key="8">
    <source>
        <dbReference type="PIRSR" id="PIRSR604808-3"/>
    </source>
</evidence>
<proteinExistence type="inferred from homology"/>
<evidence type="ECO:0000256" key="5">
    <source>
        <dbReference type="ARBA" id="ARBA00022842"/>
    </source>
</evidence>
<evidence type="ECO:0000259" key="9">
    <source>
        <dbReference type="Pfam" id="PF03372"/>
    </source>
</evidence>
<reference evidence="11" key="1">
    <citation type="submission" date="2011-06" db="EMBL/GenBank/DDBJ databases">
        <title>Complete genome sequence of Paenibacillus mucilaginosus KNP414.</title>
        <authorList>
            <person name="Wang J."/>
            <person name="Hu S."/>
            <person name="Hu X."/>
            <person name="Zhang B."/>
            <person name="Dong D."/>
            <person name="Zhang S."/>
            <person name="Zhao K."/>
            <person name="Wu D."/>
        </authorList>
    </citation>
    <scope>NUCLEOTIDE SEQUENCE [LARGE SCALE GENOMIC DNA]</scope>
    <source>
        <strain evidence="11">KNP414</strain>
    </source>
</reference>
<feature type="active site" evidence="6">
    <location>
        <position position="104"/>
    </location>
</feature>
<feature type="site" description="Interaction with DNA substrate" evidence="8">
    <location>
        <position position="241"/>
    </location>
</feature>
<dbReference type="EMBL" id="CP002869">
    <property type="protein sequence ID" value="AEI40777.1"/>
    <property type="molecule type" value="Genomic_DNA"/>
</dbReference>
<comment type="cofactor">
    <cofactor evidence="1">
        <name>Mn(2+)</name>
        <dbReference type="ChEBI" id="CHEBI:29035"/>
    </cofactor>
</comment>
<feature type="binding site" evidence="7">
    <location>
        <position position="241"/>
    </location>
    <ligand>
        <name>Mg(2+)</name>
        <dbReference type="ChEBI" id="CHEBI:18420"/>
        <label>1</label>
    </ligand>
</feature>
<evidence type="ECO:0000256" key="7">
    <source>
        <dbReference type="PIRSR" id="PIRSR604808-2"/>
    </source>
</evidence>
<dbReference type="Pfam" id="PF03372">
    <property type="entry name" value="Exo_endo_phos"/>
    <property type="match status" value="1"/>
</dbReference>
<dbReference type="PROSITE" id="PS00728">
    <property type="entry name" value="AP_NUCLEASE_F1_3"/>
    <property type="match status" value="1"/>
</dbReference>
<evidence type="ECO:0000313" key="10">
    <source>
        <dbReference type="EMBL" id="AEI40777.1"/>
    </source>
</evidence>
<dbReference type="SUPFAM" id="SSF56219">
    <property type="entry name" value="DNase I-like"/>
    <property type="match status" value="1"/>
</dbReference>
<feature type="active site" description="Proton acceptor" evidence="6">
    <location>
        <position position="241"/>
    </location>
</feature>
<feature type="binding site" evidence="7">
    <location>
        <position position="240"/>
    </location>
    <ligand>
        <name>Mg(2+)</name>
        <dbReference type="ChEBI" id="CHEBI:18420"/>
        <label>1</label>
    </ligand>
</feature>
<organism evidence="10 11">
    <name type="scientific">Paenibacillus mucilaginosus (strain KNP414)</name>
    <dbReference type="NCBI Taxonomy" id="1036673"/>
    <lineage>
        <taxon>Bacteria</taxon>
        <taxon>Bacillati</taxon>
        <taxon>Bacillota</taxon>
        <taxon>Bacilli</taxon>
        <taxon>Bacillales</taxon>
        <taxon>Paenibacillaceae</taxon>
        <taxon>Paenibacillus</taxon>
    </lineage>
</organism>
<keyword evidence="4" id="KW-0378">Hydrolase</keyword>
<dbReference type="NCBIfam" id="TIGR00633">
    <property type="entry name" value="xth"/>
    <property type="match status" value="1"/>
</dbReference>
<gene>
    <name evidence="10" type="primary">exoA</name>
    <name evidence="10" type="ordered locus">KNP414_02216</name>
</gene>
<dbReference type="GO" id="GO:0006284">
    <property type="term" value="P:base-excision repair"/>
    <property type="evidence" value="ECO:0007669"/>
    <property type="project" value="TreeGrafter"/>
</dbReference>
<feature type="binding site" evidence="7">
    <location>
        <position position="145"/>
    </location>
    <ligand>
        <name>Mg(2+)</name>
        <dbReference type="ChEBI" id="CHEBI:18420"/>
        <label>1</label>
    </ligand>
</feature>
<dbReference type="Proteomes" id="UP000006620">
    <property type="component" value="Chromosome"/>
</dbReference>
<keyword evidence="7" id="KW-0464">Manganese</keyword>
<dbReference type="GO" id="GO:0008081">
    <property type="term" value="F:phosphoric diester hydrolase activity"/>
    <property type="evidence" value="ECO:0007669"/>
    <property type="project" value="TreeGrafter"/>
</dbReference>
<dbReference type="HOGENOM" id="CLU_027539_1_3_9"/>
<evidence type="ECO:0000256" key="1">
    <source>
        <dbReference type="ARBA" id="ARBA00001936"/>
    </source>
</evidence>
<dbReference type="RefSeq" id="WP_013915938.1">
    <property type="nucleotide sequence ID" value="NC_015690.1"/>
</dbReference>
<dbReference type="InterPro" id="IPR020848">
    <property type="entry name" value="AP_endonuclease_F1_CS"/>
</dbReference>
<feature type="site" description="Important for catalytic activity" evidence="8">
    <location>
        <position position="215"/>
    </location>
</feature>
<feature type="site" description="Transition state stabilizer" evidence="8">
    <location>
        <position position="145"/>
    </location>
</feature>
<dbReference type="PANTHER" id="PTHR22748">
    <property type="entry name" value="AP ENDONUCLEASE"/>
    <property type="match status" value="1"/>
</dbReference>
<comment type="cofactor">
    <cofactor evidence="7">
        <name>Mg(2+)</name>
        <dbReference type="ChEBI" id="CHEBI:18420"/>
    </cofactor>
    <cofactor evidence="7">
        <name>Mn(2+)</name>
        <dbReference type="ChEBI" id="CHEBI:29035"/>
    </cofactor>
    <text evidence="7">Probably binds two magnesium or manganese ions per subunit.</text>
</comment>
<feature type="binding site" evidence="7">
    <location>
        <position position="143"/>
    </location>
    <ligand>
        <name>Mg(2+)</name>
        <dbReference type="ChEBI" id="CHEBI:18420"/>
        <label>1</label>
    </ligand>
</feature>
<dbReference type="PROSITE" id="PS00726">
    <property type="entry name" value="AP_NUCLEASE_F1_1"/>
    <property type="match status" value="1"/>
</dbReference>
<dbReference type="PROSITE" id="PS00727">
    <property type="entry name" value="AP_NUCLEASE_F1_2"/>
    <property type="match status" value="1"/>
</dbReference>
<dbReference type="PROSITE" id="PS51435">
    <property type="entry name" value="AP_NUCLEASE_F1_4"/>
    <property type="match status" value="1"/>
</dbReference>
<name>F8F547_PAEMK</name>
<feature type="binding site" evidence="7">
    <location>
        <position position="7"/>
    </location>
    <ligand>
        <name>Mg(2+)</name>
        <dbReference type="ChEBI" id="CHEBI:18420"/>
        <label>1</label>
    </ligand>
</feature>
<keyword evidence="5 7" id="KW-0460">Magnesium</keyword>
<dbReference type="GO" id="GO:0003677">
    <property type="term" value="F:DNA binding"/>
    <property type="evidence" value="ECO:0007669"/>
    <property type="project" value="InterPro"/>
</dbReference>
<feature type="binding site" evidence="7">
    <location>
        <position position="35"/>
    </location>
    <ligand>
        <name>Mg(2+)</name>
        <dbReference type="ChEBI" id="CHEBI:18420"/>
        <label>1</label>
    </ligand>
</feature>
<dbReference type="PANTHER" id="PTHR22748:SF6">
    <property type="entry name" value="DNA-(APURINIC OR APYRIMIDINIC SITE) ENDONUCLEASE"/>
    <property type="match status" value="1"/>
</dbReference>
<dbReference type="InterPro" id="IPR036691">
    <property type="entry name" value="Endo/exonu/phosph_ase_sf"/>
</dbReference>
<sequence length="259" mass="29605">MKLVSWNVNGLRACVNKGFSEYFAQTDADIFCVQETKLQEGQIALDYPDYHQYWNYAEKKGYSGTAVFTKVKPLSVRYGLEEDSEPEGRIITLEFDGFYLVTVYTPNAKRDLSRLDYRLEWEDRFRRYIAGLDAVKPVILCGDLNVAHEEIDLKNAKGNRGNSGFTAEERQKMTDLLGAGFIDTFRHFYPEQTDAYTWWSNMPKVRERNVGWRIDYFLASARLAPSLQDAQIHAHVLGSDHCPVVLTLAEVPQAAAARV</sequence>
<dbReference type="CDD" id="cd09087">
    <property type="entry name" value="Ape1-like_AP-endo"/>
    <property type="match status" value="1"/>
</dbReference>
<evidence type="ECO:0000256" key="4">
    <source>
        <dbReference type="ARBA" id="ARBA00022801"/>
    </source>
</evidence>